<accession>A0AAD8I0U8</accession>
<proteinExistence type="predicted"/>
<name>A0AAD8I0U8_9APIA</name>
<evidence type="ECO:0000256" key="1">
    <source>
        <dbReference type="SAM" id="MobiDB-lite"/>
    </source>
</evidence>
<dbReference type="EMBL" id="JAUIZM010000007">
    <property type="protein sequence ID" value="KAK1376598.1"/>
    <property type="molecule type" value="Genomic_DNA"/>
</dbReference>
<sequence>MKRTFVTAHQLQLQQQKKNGKIPRPPQLEKVLQVPVNKKGTTKRKLDLQNDIQDDIIEVKKTRDKEIVECPPVNEYELGRLRRVQENKEKFKELGLGKYAANPNLPKGDKYVQSGTIAAYIALRESQRKDLEGDRRICDVGETSLPNADEEADEEVQPAPKKRR</sequence>
<dbReference type="Proteomes" id="UP001237642">
    <property type="component" value="Unassembled WGS sequence"/>
</dbReference>
<dbReference type="AlphaFoldDB" id="A0AAD8I0U8"/>
<evidence type="ECO:0000313" key="3">
    <source>
        <dbReference type="Proteomes" id="UP001237642"/>
    </source>
</evidence>
<gene>
    <name evidence="2" type="ORF">POM88_032791</name>
</gene>
<feature type="region of interest" description="Disordered" evidence="1">
    <location>
        <begin position="130"/>
        <end position="164"/>
    </location>
</feature>
<comment type="caution">
    <text evidence="2">The sequence shown here is derived from an EMBL/GenBank/DDBJ whole genome shotgun (WGS) entry which is preliminary data.</text>
</comment>
<reference evidence="2" key="2">
    <citation type="submission" date="2023-05" db="EMBL/GenBank/DDBJ databases">
        <authorList>
            <person name="Schelkunov M.I."/>
        </authorList>
    </citation>
    <scope>NUCLEOTIDE SEQUENCE</scope>
    <source>
        <strain evidence="2">Hsosn_3</strain>
        <tissue evidence="2">Leaf</tissue>
    </source>
</reference>
<organism evidence="2 3">
    <name type="scientific">Heracleum sosnowskyi</name>
    <dbReference type="NCBI Taxonomy" id="360622"/>
    <lineage>
        <taxon>Eukaryota</taxon>
        <taxon>Viridiplantae</taxon>
        <taxon>Streptophyta</taxon>
        <taxon>Embryophyta</taxon>
        <taxon>Tracheophyta</taxon>
        <taxon>Spermatophyta</taxon>
        <taxon>Magnoliopsida</taxon>
        <taxon>eudicotyledons</taxon>
        <taxon>Gunneridae</taxon>
        <taxon>Pentapetalae</taxon>
        <taxon>asterids</taxon>
        <taxon>campanulids</taxon>
        <taxon>Apiales</taxon>
        <taxon>Apiaceae</taxon>
        <taxon>Apioideae</taxon>
        <taxon>apioid superclade</taxon>
        <taxon>Tordylieae</taxon>
        <taxon>Tordyliinae</taxon>
        <taxon>Heracleum</taxon>
    </lineage>
</organism>
<reference evidence="2" key="1">
    <citation type="submission" date="2023-02" db="EMBL/GenBank/DDBJ databases">
        <title>Genome of toxic invasive species Heracleum sosnowskyi carries increased number of genes despite the absence of recent whole-genome duplications.</title>
        <authorList>
            <person name="Schelkunov M."/>
            <person name="Shtratnikova V."/>
            <person name="Makarenko M."/>
            <person name="Klepikova A."/>
            <person name="Omelchenko D."/>
            <person name="Novikova G."/>
            <person name="Obukhova E."/>
            <person name="Bogdanov V."/>
            <person name="Penin A."/>
            <person name="Logacheva M."/>
        </authorList>
    </citation>
    <scope>NUCLEOTIDE SEQUENCE</scope>
    <source>
        <strain evidence="2">Hsosn_3</strain>
        <tissue evidence="2">Leaf</tissue>
    </source>
</reference>
<evidence type="ECO:0000313" key="2">
    <source>
        <dbReference type="EMBL" id="KAK1376598.1"/>
    </source>
</evidence>
<feature type="compositionally biased region" description="Basic and acidic residues" evidence="1">
    <location>
        <begin position="130"/>
        <end position="139"/>
    </location>
</feature>
<keyword evidence="3" id="KW-1185">Reference proteome</keyword>
<protein>
    <submittedName>
        <fullName evidence="2">Uncharacterized protein</fullName>
    </submittedName>
</protein>